<dbReference type="PANTHER" id="PTHR47752:SF1">
    <property type="entry name" value="HTH-TYPE TRANSCRIPTIONAL REPRESSOR FABR"/>
    <property type="match status" value="1"/>
</dbReference>
<dbReference type="Gene3D" id="1.10.357.10">
    <property type="entry name" value="Tetracycline Repressor, domain 2"/>
    <property type="match status" value="1"/>
</dbReference>
<keyword evidence="3" id="KW-0804">Transcription</keyword>
<name>A0ABT0E9W3_9GAMM</name>
<dbReference type="EMBL" id="JALKII010000010">
    <property type="protein sequence ID" value="MCK0538625.1"/>
    <property type="molecule type" value="Genomic_DNA"/>
</dbReference>
<dbReference type="InterPro" id="IPR009057">
    <property type="entry name" value="Homeodomain-like_sf"/>
</dbReference>
<evidence type="ECO:0000256" key="1">
    <source>
        <dbReference type="ARBA" id="ARBA00023015"/>
    </source>
</evidence>
<dbReference type="PROSITE" id="PS50977">
    <property type="entry name" value="HTH_TETR_2"/>
    <property type="match status" value="1"/>
</dbReference>
<dbReference type="Proteomes" id="UP001165524">
    <property type="component" value="Unassembled WGS sequence"/>
</dbReference>
<reference evidence="7" key="1">
    <citation type="submission" date="2022-04" db="EMBL/GenBank/DDBJ databases">
        <title>Alcanivorax sp. CY1518 draft genome sequence.</title>
        <authorList>
            <person name="Zhao G."/>
            <person name="An M."/>
        </authorList>
    </citation>
    <scope>NUCLEOTIDE SEQUENCE</scope>
    <source>
        <strain evidence="7">CY1518</strain>
    </source>
</reference>
<feature type="region of interest" description="Disordered" evidence="5">
    <location>
        <begin position="1"/>
        <end position="34"/>
    </location>
</feature>
<organism evidence="7 8">
    <name type="scientific">Alcanivorax quisquiliarum</name>
    <dbReference type="NCBI Taxonomy" id="2933565"/>
    <lineage>
        <taxon>Bacteria</taxon>
        <taxon>Pseudomonadati</taxon>
        <taxon>Pseudomonadota</taxon>
        <taxon>Gammaproteobacteria</taxon>
        <taxon>Oceanospirillales</taxon>
        <taxon>Alcanivoracaceae</taxon>
        <taxon>Alcanivorax</taxon>
    </lineage>
</organism>
<dbReference type="Pfam" id="PF21943">
    <property type="entry name" value="TetR_C_46"/>
    <property type="match status" value="1"/>
</dbReference>
<comment type="caution">
    <text evidence="7">The sequence shown here is derived from an EMBL/GenBank/DDBJ whole genome shotgun (WGS) entry which is preliminary data.</text>
</comment>
<dbReference type="PANTHER" id="PTHR47752">
    <property type="entry name" value="HTH-TYPE TRANSCRIPTIONAL REPRESSOR FABR"/>
    <property type="match status" value="1"/>
</dbReference>
<sequence>MSAKRHNSVHFGSQAYPHGMEPTTETRRDPRRGRTRRALMDAALELVEKKDNFTALSLRLVARKAGVVPTAFYRHFPDMDALGLALVDESFRTLRQLMREVRSTSIPVKQVMRQSMETYIDYVRANAQHFQFVAKERFSGSPAIRTAIRQEIRLFTSELATDLSRFPILDKVNAEDLQMMAGLVVNNMTSLTEQVLDLPADDPEEKEFLIRTAEKQLRVIVLGALAWRSR</sequence>
<proteinExistence type="predicted"/>
<gene>
    <name evidence="7" type="ORF">MU846_12995</name>
</gene>
<accession>A0ABT0E9W3</accession>
<keyword evidence="2 4" id="KW-0238">DNA-binding</keyword>
<dbReference type="InterPro" id="IPR054129">
    <property type="entry name" value="DesT_TetR_C"/>
</dbReference>
<evidence type="ECO:0000256" key="3">
    <source>
        <dbReference type="ARBA" id="ARBA00023163"/>
    </source>
</evidence>
<dbReference type="RefSeq" id="WP_246953424.1">
    <property type="nucleotide sequence ID" value="NZ_JALKII010000010.1"/>
</dbReference>
<dbReference type="Gene3D" id="1.10.10.60">
    <property type="entry name" value="Homeodomain-like"/>
    <property type="match status" value="1"/>
</dbReference>
<dbReference type="InterPro" id="IPR050692">
    <property type="entry name" value="HTH_transcr_repressor_FabR"/>
</dbReference>
<dbReference type="InterPro" id="IPR001647">
    <property type="entry name" value="HTH_TetR"/>
</dbReference>
<dbReference type="SUPFAM" id="SSF46689">
    <property type="entry name" value="Homeodomain-like"/>
    <property type="match status" value="1"/>
</dbReference>
<protein>
    <submittedName>
        <fullName evidence="7">TetR family transcriptional regulator</fullName>
    </submittedName>
</protein>
<evidence type="ECO:0000256" key="5">
    <source>
        <dbReference type="SAM" id="MobiDB-lite"/>
    </source>
</evidence>
<feature type="DNA-binding region" description="H-T-H motif" evidence="4">
    <location>
        <begin position="57"/>
        <end position="76"/>
    </location>
</feature>
<dbReference type="Pfam" id="PF00440">
    <property type="entry name" value="TetR_N"/>
    <property type="match status" value="1"/>
</dbReference>
<feature type="domain" description="HTH tetR-type" evidence="6">
    <location>
        <begin position="33"/>
        <end position="94"/>
    </location>
</feature>
<evidence type="ECO:0000259" key="6">
    <source>
        <dbReference type="PROSITE" id="PS50977"/>
    </source>
</evidence>
<keyword evidence="1" id="KW-0805">Transcription regulation</keyword>
<evidence type="ECO:0000256" key="2">
    <source>
        <dbReference type="ARBA" id="ARBA00023125"/>
    </source>
</evidence>
<evidence type="ECO:0000256" key="4">
    <source>
        <dbReference type="PROSITE-ProRule" id="PRU00335"/>
    </source>
</evidence>
<keyword evidence="8" id="KW-1185">Reference proteome</keyword>
<evidence type="ECO:0000313" key="7">
    <source>
        <dbReference type="EMBL" id="MCK0538625.1"/>
    </source>
</evidence>
<evidence type="ECO:0000313" key="8">
    <source>
        <dbReference type="Proteomes" id="UP001165524"/>
    </source>
</evidence>